<dbReference type="OrthoDB" id="62952at2759"/>
<accession>A0A8J2HZI2</accession>
<feature type="region of interest" description="Disordered" evidence="1">
    <location>
        <begin position="76"/>
        <end position="108"/>
    </location>
</feature>
<evidence type="ECO:0000313" key="3">
    <source>
        <dbReference type="Proteomes" id="UP000676310"/>
    </source>
</evidence>
<keyword evidence="3" id="KW-1185">Reference proteome</keyword>
<sequence length="302" mass="33703">MAKSTRSPFLDILPPELRLHIYTHLLVSPSSIKGSVARQDTKYDLHTAILRTNKQIHHEARSVFFGKNTFYITSLPPTTSSSNCNQDAAEEEEEEEEEEEGSGAFEPPLQLTDLPLVRHLEVDLLYYSNSMTTTLDSRDGVWKPVSVGAGRYTTSLSYLLGTVSPSLLSLTLCADTRRYIDNNNNNTSQDPHRLSSKSETDIERLQVQKLLTGFYMADSNSLFNKAMKDLLVRDVGLHFDFPESYFDFVVGREKLCGQSLVELAGQVLAARSEIRFKAAMQEAGVGNEVAEEGTVNLIPFPC</sequence>
<feature type="compositionally biased region" description="Polar residues" evidence="1">
    <location>
        <begin position="76"/>
        <end position="86"/>
    </location>
</feature>
<comment type="caution">
    <text evidence="2">The sequence shown here is derived from an EMBL/GenBank/DDBJ whole genome shotgun (WGS) entry which is preliminary data.</text>
</comment>
<protein>
    <recommendedName>
        <fullName evidence="4">F-box domain-containing protein</fullName>
    </recommendedName>
</protein>
<dbReference type="GeneID" id="67015866"/>
<name>A0A8J2HZI2_9PLEO</name>
<dbReference type="AlphaFoldDB" id="A0A8J2HZI2"/>
<dbReference type="PANTHER" id="PTHR42085:SF1">
    <property type="entry name" value="F-BOX DOMAIN-CONTAINING PROTEIN"/>
    <property type="match status" value="1"/>
</dbReference>
<dbReference type="RefSeq" id="XP_043167767.1">
    <property type="nucleotide sequence ID" value="XM_043311832.1"/>
</dbReference>
<dbReference type="EMBL" id="CAJRGZ010000017">
    <property type="protein sequence ID" value="CAG5156424.1"/>
    <property type="molecule type" value="Genomic_DNA"/>
</dbReference>
<evidence type="ECO:0008006" key="4">
    <source>
        <dbReference type="Google" id="ProtNLM"/>
    </source>
</evidence>
<gene>
    <name evidence="2" type="ORF">ALTATR162_LOCUS4222</name>
</gene>
<organism evidence="2 3">
    <name type="scientific">Alternaria atra</name>
    <dbReference type="NCBI Taxonomy" id="119953"/>
    <lineage>
        <taxon>Eukaryota</taxon>
        <taxon>Fungi</taxon>
        <taxon>Dikarya</taxon>
        <taxon>Ascomycota</taxon>
        <taxon>Pezizomycotina</taxon>
        <taxon>Dothideomycetes</taxon>
        <taxon>Pleosporomycetidae</taxon>
        <taxon>Pleosporales</taxon>
        <taxon>Pleosporineae</taxon>
        <taxon>Pleosporaceae</taxon>
        <taxon>Alternaria</taxon>
        <taxon>Alternaria sect. Ulocladioides</taxon>
    </lineage>
</organism>
<reference evidence="2" key="1">
    <citation type="submission" date="2021-05" db="EMBL/GenBank/DDBJ databases">
        <authorList>
            <person name="Stam R."/>
        </authorList>
    </citation>
    <scope>NUCLEOTIDE SEQUENCE</scope>
    <source>
        <strain evidence="2">CS162</strain>
    </source>
</reference>
<feature type="compositionally biased region" description="Acidic residues" evidence="1">
    <location>
        <begin position="88"/>
        <end position="101"/>
    </location>
</feature>
<dbReference type="InterPro" id="IPR038883">
    <property type="entry name" value="AN11006-like"/>
</dbReference>
<evidence type="ECO:0000313" key="2">
    <source>
        <dbReference type="EMBL" id="CAG5156424.1"/>
    </source>
</evidence>
<evidence type="ECO:0000256" key="1">
    <source>
        <dbReference type="SAM" id="MobiDB-lite"/>
    </source>
</evidence>
<dbReference type="Proteomes" id="UP000676310">
    <property type="component" value="Unassembled WGS sequence"/>
</dbReference>
<proteinExistence type="predicted"/>
<dbReference type="PANTHER" id="PTHR42085">
    <property type="entry name" value="F-BOX DOMAIN-CONTAINING PROTEIN"/>
    <property type="match status" value="1"/>
</dbReference>